<feature type="transmembrane region" description="Helical" evidence="2">
    <location>
        <begin position="186"/>
        <end position="205"/>
    </location>
</feature>
<feature type="compositionally biased region" description="Basic and acidic residues" evidence="1">
    <location>
        <begin position="1"/>
        <end position="15"/>
    </location>
</feature>
<keyword evidence="2" id="KW-0472">Membrane</keyword>
<accession>A0A0G4F0A4</accession>
<keyword evidence="2" id="KW-1133">Transmembrane helix</keyword>
<evidence type="ECO:0008006" key="4">
    <source>
        <dbReference type="Google" id="ProtNLM"/>
    </source>
</evidence>
<organism evidence="3">
    <name type="scientific">Chromera velia CCMP2878</name>
    <dbReference type="NCBI Taxonomy" id="1169474"/>
    <lineage>
        <taxon>Eukaryota</taxon>
        <taxon>Sar</taxon>
        <taxon>Alveolata</taxon>
        <taxon>Colpodellida</taxon>
        <taxon>Chromeraceae</taxon>
        <taxon>Chromera</taxon>
    </lineage>
</organism>
<proteinExistence type="predicted"/>
<keyword evidence="2" id="KW-0812">Transmembrane</keyword>
<evidence type="ECO:0000256" key="1">
    <source>
        <dbReference type="SAM" id="MobiDB-lite"/>
    </source>
</evidence>
<sequence>MLDHQKNASKDEKETVTGGSGSLEEFDLEGAPSGGDHLGLAPIDTDNDLFPYCIVWTPLPMVSWIFPFIGHTGICTSEGVIHDFAGPYTISVGEMTFSRPTKFVSLQKTTRGTTETVPSHQWDNAIQSADSKYGATMHNICCNNCHHHVAHALNEARCRQRKWNMVSVGLALLLEGEYVGTRGVPMTWGPPVIFWLLFCLIWVFAF</sequence>
<evidence type="ECO:0000313" key="3">
    <source>
        <dbReference type="EMBL" id="CEM05112.1"/>
    </source>
</evidence>
<dbReference type="PANTHER" id="PTHR20921:SF0">
    <property type="entry name" value="TRANSMEMBRANE PROTEIN 222"/>
    <property type="match status" value="1"/>
</dbReference>
<dbReference type="Pfam" id="PF05608">
    <property type="entry name" value="RTE1"/>
    <property type="match status" value="1"/>
</dbReference>
<dbReference type="EMBL" id="CDMZ01000036">
    <property type="protein sequence ID" value="CEM05112.1"/>
    <property type="molecule type" value="Genomic_DNA"/>
</dbReference>
<dbReference type="VEuPathDB" id="CryptoDB:Cvel_14483"/>
<dbReference type="AlphaFoldDB" id="A0A0G4F0A4"/>
<name>A0A0G4F0A4_9ALVE</name>
<evidence type="ECO:0000256" key="2">
    <source>
        <dbReference type="SAM" id="Phobius"/>
    </source>
</evidence>
<feature type="region of interest" description="Disordered" evidence="1">
    <location>
        <begin position="1"/>
        <end position="31"/>
    </location>
</feature>
<gene>
    <name evidence="3" type="ORF">Cvel_14483</name>
</gene>
<dbReference type="InterPro" id="IPR008496">
    <property type="entry name" value="TMEM222/RTE1"/>
</dbReference>
<reference evidence="3" key="1">
    <citation type="submission" date="2014-11" db="EMBL/GenBank/DDBJ databases">
        <authorList>
            <person name="Otto D Thomas"/>
            <person name="Naeem Raeece"/>
        </authorList>
    </citation>
    <scope>NUCLEOTIDE SEQUENCE</scope>
</reference>
<dbReference type="PhylomeDB" id="A0A0G4F0A4"/>
<protein>
    <recommendedName>
        <fullName evidence="4">Transmembrane protein 222</fullName>
    </recommendedName>
</protein>
<dbReference type="PANTHER" id="PTHR20921">
    <property type="entry name" value="TRANSMEMBRANE PROTEIN 222"/>
    <property type="match status" value="1"/>
</dbReference>